<dbReference type="PANTHER" id="PTHR43793">
    <property type="entry name" value="FAD SYNTHASE"/>
    <property type="match status" value="1"/>
</dbReference>
<dbReference type="GO" id="GO:0016779">
    <property type="term" value="F:nucleotidyltransferase activity"/>
    <property type="evidence" value="ECO:0007669"/>
    <property type="project" value="UniProtKB-KW"/>
</dbReference>
<organism evidence="9 10">
    <name type="scientific">Ilyobacter polytropus (strain ATCC 51220 / DSM 2926 / LMG 16218 / CuHBu1)</name>
    <dbReference type="NCBI Taxonomy" id="572544"/>
    <lineage>
        <taxon>Bacteria</taxon>
        <taxon>Fusobacteriati</taxon>
        <taxon>Fusobacteriota</taxon>
        <taxon>Fusobacteriia</taxon>
        <taxon>Fusobacteriales</taxon>
        <taxon>Fusobacteriaceae</taxon>
        <taxon>Ilyobacter</taxon>
    </lineage>
</organism>
<feature type="domain" description="Cytidyltransferase-like" evidence="8">
    <location>
        <begin position="46"/>
        <end position="139"/>
    </location>
</feature>
<dbReference type="GO" id="GO:0005975">
    <property type="term" value="P:carbohydrate metabolic process"/>
    <property type="evidence" value="ECO:0007669"/>
    <property type="project" value="InterPro"/>
</dbReference>
<dbReference type="SUPFAM" id="SSF52374">
    <property type="entry name" value="Nucleotidylyl transferase"/>
    <property type="match status" value="1"/>
</dbReference>
<dbReference type="NCBIfam" id="TIGR02199">
    <property type="entry name" value="rfaE_dom_II"/>
    <property type="match status" value="1"/>
</dbReference>
<evidence type="ECO:0000256" key="2">
    <source>
        <dbReference type="ARBA" id="ARBA00022679"/>
    </source>
</evidence>
<evidence type="ECO:0000256" key="3">
    <source>
        <dbReference type="ARBA" id="ARBA00022695"/>
    </source>
</evidence>
<evidence type="ECO:0000256" key="4">
    <source>
        <dbReference type="ARBA" id="ARBA00022741"/>
    </source>
</evidence>
<dbReference type="PANTHER" id="PTHR43793:SF2">
    <property type="entry name" value="BIFUNCTIONAL PROTEIN HLDE"/>
    <property type="match status" value="1"/>
</dbReference>
<evidence type="ECO:0000256" key="1">
    <source>
        <dbReference type="ARBA" id="ARBA00012519"/>
    </source>
</evidence>
<protein>
    <recommendedName>
        <fullName evidence="1">D-glycero-beta-D-manno-heptose 1-phosphate adenylyltransferase</fullName>
        <ecNumber evidence="1">2.7.7.70</ecNumber>
    </recommendedName>
</protein>
<dbReference type="EMBL" id="CP002281">
    <property type="protein sequence ID" value="ADO83193.1"/>
    <property type="molecule type" value="Genomic_DNA"/>
</dbReference>
<dbReference type="Gene3D" id="3.40.50.620">
    <property type="entry name" value="HUPs"/>
    <property type="match status" value="1"/>
</dbReference>
<dbReference type="GO" id="GO:0016773">
    <property type="term" value="F:phosphotransferase activity, alcohol group as acceptor"/>
    <property type="evidence" value="ECO:0007669"/>
    <property type="project" value="InterPro"/>
</dbReference>
<evidence type="ECO:0000313" key="10">
    <source>
        <dbReference type="Proteomes" id="UP000006875"/>
    </source>
</evidence>
<dbReference type="InterPro" id="IPR011914">
    <property type="entry name" value="RfaE_dom_II"/>
</dbReference>
<keyword evidence="6" id="KW-0119">Carbohydrate metabolism</keyword>
<dbReference type="GO" id="GO:0005524">
    <property type="term" value="F:ATP binding"/>
    <property type="evidence" value="ECO:0007669"/>
    <property type="project" value="UniProtKB-KW"/>
</dbReference>
<keyword evidence="3" id="KW-0548">Nucleotidyltransferase</keyword>
<reference evidence="9 10" key="1">
    <citation type="journal article" date="2010" name="Stand. Genomic Sci.">
        <title>Complete genome sequence of Ilyobacter polytropus type strain (CuHbu1).</title>
        <authorList>
            <person name="Sikorski J."/>
            <person name="Chertkov O."/>
            <person name="Lapidus A."/>
            <person name="Nolan M."/>
            <person name="Lucas S."/>
            <person name="Del Rio T.G."/>
            <person name="Tice H."/>
            <person name="Cheng J.F."/>
            <person name="Tapia R."/>
            <person name="Han C."/>
            <person name="Goodwin L."/>
            <person name="Pitluck S."/>
            <person name="Liolios K."/>
            <person name="Ivanova N."/>
            <person name="Mavromatis K."/>
            <person name="Mikhailova N."/>
            <person name="Pati A."/>
            <person name="Chen A."/>
            <person name="Palaniappan K."/>
            <person name="Land M."/>
            <person name="Hauser L."/>
            <person name="Chang Y.J."/>
            <person name="Jeffries C.D."/>
            <person name="Brambilla E."/>
            <person name="Yasawong M."/>
            <person name="Rohde M."/>
            <person name="Pukall R."/>
            <person name="Spring S."/>
            <person name="Goker M."/>
            <person name="Woyke T."/>
            <person name="Bristow J."/>
            <person name="Eisen J.A."/>
            <person name="Markowitz V."/>
            <person name="Hugenholtz P."/>
            <person name="Kyrpides N.C."/>
            <person name="Klenk H.P."/>
        </authorList>
    </citation>
    <scope>NUCLEOTIDE SEQUENCE [LARGE SCALE GENOMIC DNA]</scope>
    <source>
        <strain evidence="10">ATCC 51220 / DSM 2926 / LMG 16218 / CuHBu1</strain>
    </source>
</reference>
<keyword evidence="2" id="KW-0808">Transferase</keyword>
<keyword evidence="4" id="KW-0547">Nucleotide-binding</keyword>
<dbReference type="InterPro" id="IPR004821">
    <property type="entry name" value="Cyt_trans-like"/>
</dbReference>
<sequence>MRNLWVYCKIIKRYKGCELSLKRVLERKEAAELVCKIKKEGKKAVFTNGCFDILHVGHLRYLNEAKDQGDILIVGVNSDESVRRLKGPTRPINSQEDRAEMLTGLKAVDYAVIFTEDTPVEIIDELKPSIHVKGGDYKKEELPETVVVERNGGEVRILTLVDGKSTSNVVNKIMDKKQ</sequence>
<evidence type="ECO:0000256" key="7">
    <source>
        <dbReference type="ARBA" id="ARBA00047428"/>
    </source>
</evidence>
<dbReference type="Pfam" id="PF01467">
    <property type="entry name" value="CTP_transf_like"/>
    <property type="match status" value="1"/>
</dbReference>
<dbReference type="KEGG" id="ipo:Ilyop_1413"/>
<evidence type="ECO:0000313" key="9">
    <source>
        <dbReference type="EMBL" id="ADO83193.1"/>
    </source>
</evidence>
<accession>E3HAK6</accession>
<dbReference type="NCBIfam" id="TIGR00125">
    <property type="entry name" value="cyt_tran_rel"/>
    <property type="match status" value="1"/>
</dbReference>
<dbReference type="HOGENOM" id="CLU_034585_2_0_0"/>
<dbReference type="EC" id="2.7.7.70" evidence="1"/>
<dbReference type="AlphaFoldDB" id="E3HAK6"/>
<keyword evidence="5" id="KW-0067">ATP-binding</keyword>
<dbReference type="Proteomes" id="UP000006875">
    <property type="component" value="Chromosome"/>
</dbReference>
<dbReference type="InterPro" id="IPR050385">
    <property type="entry name" value="Archaeal_FAD_synthase"/>
</dbReference>
<dbReference type="STRING" id="572544.Ilyop_1413"/>
<name>E3HAK6_ILYPC</name>
<dbReference type="InterPro" id="IPR014729">
    <property type="entry name" value="Rossmann-like_a/b/a_fold"/>
</dbReference>
<comment type="catalytic activity">
    <reaction evidence="7">
        <text>D-glycero-beta-D-manno-heptose 1-phosphate + ATP + H(+) = ADP-D-glycero-beta-D-manno-heptose + diphosphate</text>
        <dbReference type="Rhea" id="RHEA:27465"/>
        <dbReference type="ChEBI" id="CHEBI:15378"/>
        <dbReference type="ChEBI" id="CHEBI:30616"/>
        <dbReference type="ChEBI" id="CHEBI:33019"/>
        <dbReference type="ChEBI" id="CHEBI:59967"/>
        <dbReference type="ChEBI" id="CHEBI:61593"/>
        <dbReference type="EC" id="2.7.7.70"/>
    </reaction>
</comment>
<gene>
    <name evidence="9" type="ordered locus">Ilyop_1413</name>
</gene>
<evidence type="ECO:0000256" key="5">
    <source>
        <dbReference type="ARBA" id="ARBA00022840"/>
    </source>
</evidence>
<proteinExistence type="predicted"/>
<evidence type="ECO:0000256" key="6">
    <source>
        <dbReference type="ARBA" id="ARBA00023277"/>
    </source>
</evidence>
<evidence type="ECO:0000259" key="8">
    <source>
        <dbReference type="Pfam" id="PF01467"/>
    </source>
</evidence>
<keyword evidence="10" id="KW-1185">Reference proteome</keyword>
<dbReference type="eggNOG" id="COG0615">
    <property type="taxonomic scope" value="Bacteria"/>
</dbReference>